<sequence length="191" mass="20165">MTKQISELMAAAGDRAAAVLDGIEDGQLGAPTPCAEYDVRALVNHLLHVVVQFQALAADRPVDFSETPDYVGEDPEWRKRFAVEVGRLAQAWAAPGALEGATGALGMPAPTVARMALGDLVVHPWDLARATGQEYVPDPETVDDVAPTFAELAPGGREMGVFGPPVDVPGHASPLDALLGIIGRDPQWTPR</sequence>
<dbReference type="InterPro" id="IPR034660">
    <property type="entry name" value="DinB/YfiT-like"/>
</dbReference>
<reference evidence="2 3" key="1">
    <citation type="submission" date="2020-02" db="EMBL/GenBank/DDBJ databases">
        <title>Whole-genome analyses of novel actinobacteria.</title>
        <authorList>
            <person name="Sahin N."/>
            <person name="Tokatli A."/>
        </authorList>
    </citation>
    <scope>NUCLEOTIDE SEQUENCE [LARGE SCALE GENOMIC DNA]</scope>
    <source>
        <strain evidence="2 3">YC504</strain>
    </source>
</reference>
<dbReference type="NCBIfam" id="TIGR03086">
    <property type="entry name" value="TIGR03086 family metal-binding protein"/>
    <property type="match status" value="1"/>
</dbReference>
<dbReference type="SUPFAM" id="SSF109854">
    <property type="entry name" value="DinB/YfiT-like putative metalloenzymes"/>
    <property type="match status" value="1"/>
</dbReference>
<dbReference type="Proteomes" id="UP000481109">
    <property type="component" value="Unassembled WGS sequence"/>
</dbReference>
<keyword evidence="3" id="KW-1185">Reference proteome</keyword>
<proteinExistence type="predicted"/>
<name>A0A6G4XLW5_9ACTN</name>
<dbReference type="InterPro" id="IPR017517">
    <property type="entry name" value="Maleyloyr_isom"/>
</dbReference>
<evidence type="ECO:0000313" key="2">
    <source>
        <dbReference type="EMBL" id="NGO78569.1"/>
    </source>
</evidence>
<gene>
    <name evidence="2" type="ORF">G6045_23360</name>
</gene>
<accession>A0A6G4XLW5</accession>
<dbReference type="InterPro" id="IPR024344">
    <property type="entry name" value="MDMPI_metal-binding"/>
</dbReference>
<evidence type="ECO:0000313" key="3">
    <source>
        <dbReference type="Proteomes" id="UP000481109"/>
    </source>
</evidence>
<dbReference type="InterPro" id="IPR017520">
    <property type="entry name" value="CHP03086"/>
</dbReference>
<dbReference type="Gene3D" id="1.20.120.450">
    <property type="entry name" value="dinb family like domain"/>
    <property type="match status" value="1"/>
</dbReference>
<organism evidence="2 3">
    <name type="scientific">Streptomyces mesophilus</name>
    <dbReference type="NCBI Taxonomy" id="1775132"/>
    <lineage>
        <taxon>Bacteria</taxon>
        <taxon>Bacillati</taxon>
        <taxon>Actinomycetota</taxon>
        <taxon>Actinomycetes</taxon>
        <taxon>Kitasatosporales</taxon>
        <taxon>Streptomycetaceae</taxon>
        <taxon>Streptomyces</taxon>
    </lineage>
</organism>
<dbReference type="GO" id="GO:0046872">
    <property type="term" value="F:metal ion binding"/>
    <property type="evidence" value="ECO:0007669"/>
    <property type="project" value="InterPro"/>
</dbReference>
<dbReference type="EMBL" id="JAAKZW010000108">
    <property type="protein sequence ID" value="NGO78569.1"/>
    <property type="molecule type" value="Genomic_DNA"/>
</dbReference>
<dbReference type="NCBIfam" id="TIGR03083">
    <property type="entry name" value="maleylpyruvate isomerase family mycothiol-dependent enzyme"/>
    <property type="match status" value="1"/>
</dbReference>
<protein>
    <submittedName>
        <fullName evidence="2">TIGR03086 family protein</fullName>
    </submittedName>
</protein>
<evidence type="ECO:0000259" key="1">
    <source>
        <dbReference type="Pfam" id="PF11716"/>
    </source>
</evidence>
<comment type="caution">
    <text evidence="2">The sequence shown here is derived from an EMBL/GenBank/DDBJ whole genome shotgun (WGS) entry which is preliminary data.</text>
</comment>
<dbReference type="Pfam" id="PF11716">
    <property type="entry name" value="MDMPI_N"/>
    <property type="match status" value="1"/>
</dbReference>
<dbReference type="AlphaFoldDB" id="A0A6G4XLW5"/>
<dbReference type="RefSeq" id="WP_165334021.1">
    <property type="nucleotide sequence ID" value="NZ_JAAKZW010000108.1"/>
</dbReference>
<feature type="domain" description="Mycothiol-dependent maleylpyruvate isomerase metal-binding" evidence="1">
    <location>
        <begin position="10"/>
        <end position="128"/>
    </location>
</feature>